<evidence type="ECO:0000313" key="2">
    <source>
        <dbReference type="Proteomes" id="UP000292447"/>
    </source>
</evidence>
<dbReference type="Proteomes" id="UP000292447">
    <property type="component" value="Chromosome II"/>
</dbReference>
<proteinExistence type="predicted"/>
<sequence length="159" mass="18136">MIELRRKQDLGRFRRVILWKSDGDWVSSVGPKRVGPPWDPSIPTSQVQTTIGAFSGSCEKPKRVVFSPLLSFFLQTRFAKRHCKLIWWGRIRGWGLGEGVWGEGVLFFLSFSCLSRPARRQWGQKSRLRRAALGRALRANGANKMESTFCIRKLIASLS</sequence>
<organism evidence="1 2">
    <name type="scientific">Metschnikowia aff. pulcherrima</name>
    <dbReference type="NCBI Taxonomy" id="2163413"/>
    <lineage>
        <taxon>Eukaryota</taxon>
        <taxon>Fungi</taxon>
        <taxon>Dikarya</taxon>
        <taxon>Ascomycota</taxon>
        <taxon>Saccharomycotina</taxon>
        <taxon>Pichiomycetes</taxon>
        <taxon>Metschnikowiaceae</taxon>
        <taxon>Metschnikowia</taxon>
    </lineage>
</organism>
<keyword evidence="2" id="KW-1185">Reference proteome</keyword>
<protein>
    <submittedName>
        <fullName evidence="1">Uncharacterized protein</fullName>
    </submittedName>
</protein>
<reference evidence="2" key="1">
    <citation type="submission" date="2019-03" db="EMBL/GenBank/DDBJ databases">
        <title>Snf2 controls pulcherriminic acid biosynthesis and connects pigmentation and antifungal activity of the yeast Metschnikowia pulcherrima.</title>
        <authorList>
            <person name="Gore-Lloyd D."/>
            <person name="Sumann I."/>
            <person name="Brachmann A.O."/>
            <person name="Schneeberger K."/>
            <person name="Ortiz-Merino R.A."/>
            <person name="Moreno-Beltran M."/>
            <person name="Schlaefli M."/>
            <person name="Kirner P."/>
            <person name="Santos Kron A."/>
            <person name="Wolfe K.H."/>
            <person name="Piel J."/>
            <person name="Ahrens C.H."/>
            <person name="Henk D."/>
            <person name="Freimoser F.M."/>
        </authorList>
    </citation>
    <scope>NUCLEOTIDE SEQUENCE [LARGE SCALE GENOMIC DNA]</scope>
    <source>
        <strain evidence="2">APC 1.2</strain>
    </source>
</reference>
<gene>
    <name evidence="1" type="ORF">METSCH_B02920</name>
</gene>
<evidence type="ECO:0000313" key="1">
    <source>
        <dbReference type="EMBL" id="QBM87093.1"/>
    </source>
</evidence>
<dbReference type="AlphaFoldDB" id="A0A4V1ADW1"/>
<dbReference type="EMBL" id="CP034457">
    <property type="protein sequence ID" value="QBM87093.1"/>
    <property type="molecule type" value="Genomic_DNA"/>
</dbReference>
<accession>A0A4V1ADW1</accession>
<name>A0A4V1ADW1_9ASCO</name>